<evidence type="ECO:0000313" key="3">
    <source>
        <dbReference type="Proteomes" id="UP000028984"/>
    </source>
</evidence>
<feature type="compositionally biased region" description="Basic and acidic residues" evidence="1">
    <location>
        <begin position="79"/>
        <end position="97"/>
    </location>
</feature>
<keyword evidence="3" id="KW-1185">Reference proteome</keyword>
<name>A0A087CSV8_9BIFI</name>
<accession>A0A087CSV8</accession>
<feature type="compositionally biased region" description="Polar residues" evidence="1">
    <location>
        <begin position="1"/>
        <end position="10"/>
    </location>
</feature>
<dbReference type="AlphaFoldDB" id="A0A087CSV8"/>
<feature type="compositionally biased region" description="Low complexity" evidence="1">
    <location>
        <begin position="20"/>
        <end position="33"/>
    </location>
</feature>
<reference evidence="2 3" key="1">
    <citation type="submission" date="2014-03" db="EMBL/GenBank/DDBJ databases">
        <title>Genomics of Bifidobacteria.</title>
        <authorList>
            <person name="Ventura M."/>
            <person name="Milani C."/>
            <person name="Lugli G.A."/>
        </authorList>
    </citation>
    <scope>NUCLEOTIDE SEQUENCE [LARGE SCALE GENOMIC DNA]</scope>
    <source>
        <strain evidence="2 3">DSM 23975</strain>
    </source>
</reference>
<dbReference type="Proteomes" id="UP000028984">
    <property type="component" value="Unassembled WGS sequence"/>
</dbReference>
<dbReference type="STRING" id="1437610.BREU_1536"/>
<dbReference type="EMBL" id="JGZK01000005">
    <property type="protein sequence ID" value="KFI86358.1"/>
    <property type="molecule type" value="Genomic_DNA"/>
</dbReference>
<proteinExistence type="predicted"/>
<gene>
    <name evidence="2" type="ORF">BREU_1536</name>
</gene>
<evidence type="ECO:0000256" key="1">
    <source>
        <dbReference type="SAM" id="MobiDB-lite"/>
    </source>
</evidence>
<sequence length="206" mass="22006">MADTQGTRTSAGDEPRDRLQQQQRQSDARQAAQTPQPVLPPRALDNPSIASNAPAALDATECLGHGSGEARLRLLREKPRPDRHMGDGDIWHDHPDVLADSTGVPQPVPSAGQSRMAYIHIAGGFRAVGLRDAAVHLPHAGRRHPMASPTACDEEPAVPDHPRRACHRQFHSGSRCPGGGLCHERLVVGRGGHGSGCCVQRFHGAS</sequence>
<feature type="region of interest" description="Disordered" evidence="1">
    <location>
        <begin position="79"/>
        <end position="105"/>
    </location>
</feature>
<comment type="caution">
    <text evidence="2">The sequence shown here is derived from an EMBL/GenBank/DDBJ whole genome shotgun (WGS) entry which is preliminary data.</text>
</comment>
<feature type="region of interest" description="Disordered" evidence="1">
    <location>
        <begin position="1"/>
        <end position="55"/>
    </location>
</feature>
<organism evidence="2 3">
    <name type="scientific">Bifidobacterium reuteri DSM 23975</name>
    <dbReference type="NCBI Taxonomy" id="1437610"/>
    <lineage>
        <taxon>Bacteria</taxon>
        <taxon>Bacillati</taxon>
        <taxon>Actinomycetota</taxon>
        <taxon>Actinomycetes</taxon>
        <taxon>Bifidobacteriales</taxon>
        <taxon>Bifidobacteriaceae</taxon>
        <taxon>Bifidobacterium</taxon>
    </lineage>
</organism>
<evidence type="ECO:0000313" key="2">
    <source>
        <dbReference type="EMBL" id="KFI86358.1"/>
    </source>
</evidence>
<protein>
    <submittedName>
        <fullName evidence="2">Uncharacterized protein</fullName>
    </submittedName>
</protein>